<gene>
    <name evidence="2" type="ORF">Agub_g2197</name>
</gene>
<dbReference type="SMART" id="SM00320">
    <property type="entry name" value="WD40"/>
    <property type="match status" value="5"/>
</dbReference>
<sequence length="447" mass="48445">MEDVEYQIDAELPSAIPDEDAGYHDEGMDDAAATSVQQPEAPAWYTHFVFPQEPQPLYRVTQEYASTAASCPNSNFLKGVKWSPDGACLLTASDDNWLRLYDLPRDVHTAPRLYDNDLLPTAAAASTSLPPSPMEPGGGDDDVGGVGGVADHTLTSASASAAGVAADNLVPALRMQPGETVYDYCWFSRMNAADPVSCCFASSSRGQPIHLWDACTGDIRCSYRGYNDADEPTAAYSLAFSPDGAKLLGGYNKSMYVFDVSRPGRDYKRIVTHKRKQQESIAGIVSCMAFSPAGDVFAAGTYTGALGVYDARTYELLLLLTGNRGGLTQVMFSPDGNYLYTGARQDDQMFCWDVRNTYEALYTLQRDTARTNQRIQFDIEPCGKHLITGGCNGTVEVFDLQSGSQVDQQTVAADTVNGVTFHPSLDLLATASGHRRYADPGEDEHNS</sequence>
<accession>A0AAD3DH82</accession>
<dbReference type="Gene3D" id="2.130.10.10">
    <property type="entry name" value="YVTN repeat-like/Quinoprotein amine dehydrogenase"/>
    <property type="match status" value="1"/>
</dbReference>
<dbReference type="EMBL" id="BMAR01000001">
    <property type="protein sequence ID" value="GFR41503.1"/>
    <property type="molecule type" value="Genomic_DNA"/>
</dbReference>
<evidence type="ECO:0000256" key="1">
    <source>
        <dbReference type="SAM" id="MobiDB-lite"/>
    </source>
</evidence>
<proteinExistence type="predicted"/>
<evidence type="ECO:0000313" key="3">
    <source>
        <dbReference type="Proteomes" id="UP001054857"/>
    </source>
</evidence>
<dbReference type="InterPro" id="IPR036322">
    <property type="entry name" value="WD40_repeat_dom_sf"/>
</dbReference>
<comment type="caution">
    <text evidence="2">The sequence shown here is derived from an EMBL/GenBank/DDBJ whole genome shotgun (WGS) entry which is preliminary data.</text>
</comment>
<dbReference type="SUPFAM" id="SSF50978">
    <property type="entry name" value="WD40 repeat-like"/>
    <property type="match status" value="1"/>
</dbReference>
<feature type="region of interest" description="Disordered" evidence="1">
    <location>
        <begin position="1"/>
        <end position="26"/>
    </location>
</feature>
<dbReference type="AlphaFoldDB" id="A0AAD3DH82"/>
<evidence type="ECO:0008006" key="4">
    <source>
        <dbReference type="Google" id="ProtNLM"/>
    </source>
</evidence>
<dbReference type="PANTHER" id="PTHR13211">
    <property type="entry name" value="TELOMERASE CAJAL BODY PROTEIN 1"/>
    <property type="match status" value="1"/>
</dbReference>
<evidence type="ECO:0000313" key="2">
    <source>
        <dbReference type="EMBL" id="GFR41503.1"/>
    </source>
</evidence>
<reference evidence="2 3" key="1">
    <citation type="journal article" date="2021" name="Sci. Rep.">
        <title>Genome sequencing of the multicellular alga Astrephomene provides insights into convergent evolution of germ-soma differentiation.</title>
        <authorList>
            <person name="Yamashita S."/>
            <person name="Yamamoto K."/>
            <person name="Matsuzaki R."/>
            <person name="Suzuki S."/>
            <person name="Yamaguchi H."/>
            <person name="Hirooka S."/>
            <person name="Minakuchi Y."/>
            <person name="Miyagishima S."/>
            <person name="Kawachi M."/>
            <person name="Toyoda A."/>
            <person name="Nozaki H."/>
        </authorList>
    </citation>
    <scope>NUCLEOTIDE SEQUENCE [LARGE SCALE GENOMIC DNA]</scope>
    <source>
        <strain evidence="2 3">NIES-4017</strain>
    </source>
</reference>
<feature type="region of interest" description="Disordered" evidence="1">
    <location>
        <begin position="124"/>
        <end position="149"/>
    </location>
</feature>
<dbReference type="Proteomes" id="UP001054857">
    <property type="component" value="Unassembled WGS sequence"/>
</dbReference>
<dbReference type="PANTHER" id="PTHR13211:SF0">
    <property type="entry name" value="TELOMERASE CAJAL BODY PROTEIN 1"/>
    <property type="match status" value="1"/>
</dbReference>
<name>A0AAD3DH82_9CHLO</name>
<protein>
    <recommendedName>
        <fullName evidence="4">Telomerase Cajal body protein 1</fullName>
    </recommendedName>
</protein>
<keyword evidence="3" id="KW-1185">Reference proteome</keyword>
<organism evidence="2 3">
    <name type="scientific">Astrephomene gubernaculifera</name>
    <dbReference type="NCBI Taxonomy" id="47775"/>
    <lineage>
        <taxon>Eukaryota</taxon>
        <taxon>Viridiplantae</taxon>
        <taxon>Chlorophyta</taxon>
        <taxon>core chlorophytes</taxon>
        <taxon>Chlorophyceae</taxon>
        <taxon>CS clade</taxon>
        <taxon>Chlamydomonadales</taxon>
        <taxon>Astrephomenaceae</taxon>
        <taxon>Astrephomene</taxon>
    </lineage>
</organism>
<dbReference type="InterPro" id="IPR015943">
    <property type="entry name" value="WD40/YVTN_repeat-like_dom_sf"/>
</dbReference>
<feature type="non-terminal residue" evidence="2">
    <location>
        <position position="1"/>
    </location>
</feature>
<dbReference type="InterPro" id="IPR001680">
    <property type="entry name" value="WD40_rpt"/>
</dbReference>
<dbReference type="InterPro" id="IPR051150">
    <property type="entry name" value="SWT21/TCAB1_mRNA_Telomere"/>
</dbReference>
<dbReference type="Pfam" id="PF00400">
    <property type="entry name" value="WD40"/>
    <property type="match status" value="2"/>
</dbReference>